<feature type="domain" description="YcxB-like C-terminal" evidence="2">
    <location>
        <begin position="91"/>
        <end position="152"/>
    </location>
</feature>
<dbReference type="AlphaFoldDB" id="A0A1Z4N3T0"/>
<dbReference type="EMBL" id="AP018248">
    <property type="protein sequence ID" value="BAZ00384.1"/>
    <property type="molecule type" value="Genomic_DNA"/>
</dbReference>
<reference evidence="3 4" key="1">
    <citation type="submission" date="2017-06" db="EMBL/GenBank/DDBJ databases">
        <title>Genome sequencing of cyanobaciteial culture collection at National Institute for Environmental Studies (NIES).</title>
        <authorList>
            <person name="Hirose Y."/>
            <person name="Shimura Y."/>
            <person name="Fujisawa T."/>
            <person name="Nakamura Y."/>
            <person name="Kawachi M."/>
        </authorList>
    </citation>
    <scope>NUCLEOTIDE SEQUENCE [LARGE SCALE GENOMIC DNA]</scope>
    <source>
        <strain evidence="3 4">NIES-37</strain>
    </source>
</reference>
<keyword evidence="1" id="KW-1133">Transmembrane helix</keyword>
<gene>
    <name evidence="3" type="ORF">NIES37_43750</name>
</gene>
<dbReference type="Proteomes" id="UP000218785">
    <property type="component" value="Chromosome"/>
</dbReference>
<keyword evidence="1" id="KW-0472">Membrane</keyword>
<evidence type="ECO:0000313" key="4">
    <source>
        <dbReference type="Proteomes" id="UP000218785"/>
    </source>
</evidence>
<dbReference type="InterPro" id="IPR025588">
    <property type="entry name" value="YcxB-like_C"/>
</dbReference>
<evidence type="ECO:0000256" key="1">
    <source>
        <dbReference type="SAM" id="Phobius"/>
    </source>
</evidence>
<dbReference type="KEGG" id="ttq:NIES37_43750"/>
<sequence length="161" mass="19451">MQIKTKTFQISPKELRGIIATDYYKRMKVFFILLLILTSINIALAVILQRFDWWLIYFLGLIAYFLSVPLWMRLQGRTSALNFQSRYCEMDENFFTICFEDGSLTKMRYEHFMKVVKKGEYYFLYITKAQFHYLPVAAFESEKDIHRFDLFLEGKQLIKLW</sequence>
<protein>
    <recommendedName>
        <fullName evidence="2">YcxB-like C-terminal domain-containing protein</fullName>
    </recommendedName>
</protein>
<feature type="transmembrane region" description="Helical" evidence="1">
    <location>
        <begin position="29"/>
        <end position="48"/>
    </location>
</feature>
<dbReference type="Pfam" id="PF14317">
    <property type="entry name" value="YcxB"/>
    <property type="match status" value="1"/>
</dbReference>
<accession>A0A1Z4N3T0</accession>
<organism evidence="3 4">
    <name type="scientific">Tolypothrix tenuis PCC 7101</name>
    <dbReference type="NCBI Taxonomy" id="231146"/>
    <lineage>
        <taxon>Bacteria</taxon>
        <taxon>Bacillati</taxon>
        <taxon>Cyanobacteriota</taxon>
        <taxon>Cyanophyceae</taxon>
        <taxon>Nostocales</taxon>
        <taxon>Tolypothrichaceae</taxon>
        <taxon>Tolypothrix</taxon>
    </lineage>
</organism>
<name>A0A1Z4N3T0_9CYAN</name>
<evidence type="ECO:0000313" key="3">
    <source>
        <dbReference type="EMBL" id="BAZ00384.1"/>
    </source>
</evidence>
<proteinExistence type="predicted"/>
<keyword evidence="1" id="KW-0812">Transmembrane</keyword>
<keyword evidence="4" id="KW-1185">Reference proteome</keyword>
<evidence type="ECO:0000259" key="2">
    <source>
        <dbReference type="Pfam" id="PF14317"/>
    </source>
</evidence>
<feature type="transmembrane region" description="Helical" evidence="1">
    <location>
        <begin position="54"/>
        <end position="72"/>
    </location>
</feature>
<dbReference type="RefSeq" id="WP_096579221.1">
    <property type="nucleotide sequence ID" value="NZ_CAWNJS010000001.1"/>
</dbReference>